<dbReference type="Proteomes" id="UP000722336">
    <property type="component" value="Unassembled WGS sequence"/>
</dbReference>
<dbReference type="EMBL" id="JAGSPA010000003">
    <property type="protein sequence ID" value="MBV7256960.1"/>
    <property type="molecule type" value="Genomic_DNA"/>
</dbReference>
<organism evidence="4 5">
    <name type="scientific">Pacificimonas pallii</name>
    <dbReference type="NCBI Taxonomy" id="2827236"/>
    <lineage>
        <taxon>Bacteria</taxon>
        <taxon>Pseudomonadati</taxon>
        <taxon>Pseudomonadota</taxon>
        <taxon>Alphaproteobacteria</taxon>
        <taxon>Sphingomonadales</taxon>
        <taxon>Sphingosinicellaceae</taxon>
        <taxon>Pacificimonas</taxon>
    </lineage>
</organism>
<evidence type="ECO:0000313" key="4">
    <source>
        <dbReference type="EMBL" id="MBV7256960.1"/>
    </source>
</evidence>
<evidence type="ECO:0000256" key="3">
    <source>
        <dbReference type="SAM" id="Phobius"/>
    </source>
</evidence>
<dbReference type="PANTHER" id="PTHR30531:SF14">
    <property type="entry name" value="SURFACE PRESENTATION OF ANTIGENS PROTEIN SPAS"/>
    <property type="match status" value="1"/>
</dbReference>
<feature type="transmembrane region" description="Helical" evidence="3">
    <location>
        <begin position="34"/>
        <end position="54"/>
    </location>
</feature>
<feature type="region of interest" description="Disordered" evidence="2">
    <location>
        <begin position="1"/>
        <end position="30"/>
    </location>
</feature>
<keyword evidence="3" id="KW-1133">Transmembrane helix</keyword>
<sequence>MADNKDGGDKTEKPTNKRLRDARKKGDVPKSREVSSTLGLIGWLAVAAVTIGYAGSRLGGMFESVFVYLANPDVASMARLGDEAFWTLLAVSAAIILPVAAIGALVEFLQVGPVATTEKMKPDLSRLNPIDGFKRMFSMDNLVEVVKAILKTIILLAIGALITWGMMRDTIGLIRADAGAALMLSWDLIFAMLAWTAGIFIIVSAADAAYQKSSFIKKMKMSRRDIKQEMKDIEGDPMIKMKRRQLHQEWASQNAAGAVRQATALVVNPTHIAVALLYDEAESPVPSVIAKGEDMMALAMREAAEEAGVPILRNVDLARALNARVTLEDLIPADLFDAVAQVIVWAQQVRGGVQPEEPDIILAEEARAPEDQASLPPPSGG</sequence>
<dbReference type="RefSeq" id="WP_218445803.1">
    <property type="nucleotide sequence ID" value="NZ_JAGSPA010000003.1"/>
</dbReference>
<proteinExistence type="predicted"/>
<dbReference type="InterPro" id="IPR006135">
    <property type="entry name" value="T3SS_substrate_exporter"/>
</dbReference>
<evidence type="ECO:0000313" key="5">
    <source>
        <dbReference type="Proteomes" id="UP000722336"/>
    </source>
</evidence>
<feature type="transmembrane region" description="Helical" evidence="3">
    <location>
        <begin position="186"/>
        <end position="210"/>
    </location>
</feature>
<dbReference type="Pfam" id="PF01312">
    <property type="entry name" value="Bac_export_2"/>
    <property type="match status" value="1"/>
</dbReference>
<feature type="transmembrane region" description="Helical" evidence="3">
    <location>
        <begin position="145"/>
        <end position="166"/>
    </location>
</feature>
<keyword evidence="1" id="KW-0843">Virulence</keyword>
<dbReference type="PANTHER" id="PTHR30531">
    <property type="entry name" value="FLAGELLAR BIOSYNTHETIC PROTEIN FLHB"/>
    <property type="match status" value="1"/>
</dbReference>
<accession>A0ABS6SF12</accession>
<dbReference type="InterPro" id="IPR006307">
    <property type="entry name" value="BsaZ-like"/>
</dbReference>
<comment type="caution">
    <text evidence="4">The sequence shown here is derived from an EMBL/GenBank/DDBJ whole genome shotgun (WGS) entry which is preliminary data.</text>
</comment>
<dbReference type="NCBIfam" id="TIGR01404">
    <property type="entry name" value="FlhB_rel_III"/>
    <property type="match status" value="1"/>
</dbReference>
<feature type="transmembrane region" description="Helical" evidence="3">
    <location>
        <begin position="84"/>
        <end position="109"/>
    </location>
</feature>
<evidence type="ECO:0000256" key="2">
    <source>
        <dbReference type="SAM" id="MobiDB-lite"/>
    </source>
</evidence>
<keyword evidence="3" id="KW-0472">Membrane</keyword>
<gene>
    <name evidence="4" type="primary">sctU</name>
    <name evidence="4" type="ORF">KCG44_09215</name>
</gene>
<name>A0ABS6SF12_9SPHN</name>
<keyword evidence="3" id="KW-0812">Transmembrane</keyword>
<protein>
    <submittedName>
        <fullName evidence="4">Type III secretion system export apparatus subunit SctU</fullName>
    </submittedName>
</protein>
<reference evidence="4 5" key="1">
    <citation type="submission" date="2021-04" db="EMBL/GenBank/DDBJ databases">
        <authorList>
            <person name="Pira H."/>
            <person name="Risdian C."/>
            <person name="Wink J."/>
        </authorList>
    </citation>
    <scope>NUCLEOTIDE SEQUENCE [LARGE SCALE GENOMIC DNA]</scope>
    <source>
        <strain evidence="4 5">WHA3</strain>
    </source>
</reference>
<evidence type="ECO:0000256" key="1">
    <source>
        <dbReference type="ARBA" id="ARBA00023026"/>
    </source>
</evidence>
<keyword evidence="5" id="KW-1185">Reference proteome</keyword>